<dbReference type="EMBL" id="BLSB01000526">
    <property type="protein sequence ID" value="GFP36263.1"/>
    <property type="molecule type" value="Genomic_DNA"/>
</dbReference>
<proteinExistence type="predicted"/>
<organism evidence="1 2">
    <name type="scientific">Candidatus Hakubella thermalkaliphila</name>
    <dbReference type="NCBI Taxonomy" id="2754717"/>
    <lineage>
        <taxon>Bacteria</taxon>
        <taxon>Bacillati</taxon>
        <taxon>Actinomycetota</taxon>
        <taxon>Actinomycetota incertae sedis</taxon>
        <taxon>Candidatus Hakubellales</taxon>
        <taxon>Candidatus Hakubellaceae</taxon>
        <taxon>Candidatus Hakubella</taxon>
    </lineage>
</organism>
<gene>
    <name evidence="1" type="ORF">HKBW3S43_02051</name>
</gene>
<evidence type="ECO:0000313" key="1">
    <source>
        <dbReference type="EMBL" id="GFP36263.1"/>
    </source>
</evidence>
<comment type="caution">
    <text evidence="1">The sequence shown here is derived from an EMBL/GenBank/DDBJ whole genome shotgun (WGS) entry which is preliminary data.</text>
</comment>
<protein>
    <submittedName>
        <fullName evidence="1">Uncharacterized protein</fullName>
    </submittedName>
</protein>
<dbReference type="AlphaFoldDB" id="A0A6V8PVU6"/>
<accession>A0A6V8PVU6</accession>
<evidence type="ECO:0000313" key="2">
    <source>
        <dbReference type="Proteomes" id="UP000576480"/>
    </source>
</evidence>
<dbReference type="Proteomes" id="UP000576480">
    <property type="component" value="Unassembled WGS sequence"/>
</dbReference>
<sequence>VTRIVGVLASGMTKEKSENRLLFVGFIVL</sequence>
<reference evidence="1 2" key="1">
    <citation type="journal article" date="2020" name="Front. Microbiol.">
        <title>Single-cell genomics of novel Actinobacteria with the Wood-Ljungdahl pathway discovered in a serpentinizing system.</title>
        <authorList>
            <person name="Merino N."/>
            <person name="Kawai M."/>
            <person name="Boyd E.S."/>
            <person name="Colman D.R."/>
            <person name="McGlynn S.E."/>
            <person name="Nealson K.H."/>
            <person name="Kurokawa K."/>
            <person name="Hongoh Y."/>
        </authorList>
    </citation>
    <scope>NUCLEOTIDE SEQUENCE [LARGE SCALE GENOMIC DNA]</scope>
    <source>
        <strain evidence="1 2">S43</strain>
    </source>
</reference>
<feature type="non-terminal residue" evidence="1">
    <location>
        <position position="1"/>
    </location>
</feature>
<name>A0A6V8PVU6_9ACTN</name>